<dbReference type="SUPFAM" id="SSF55729">
    <property type="entry name" value="Acyl-CoA N-acyltransferases (Nat)"/>
    <property type="match status" value="1"/>
</dbReference>
<feature type="binding site" evidence="4">
    <location>
        <position position="234"/>
    </location>
    <ligand>
        <name>1D-myo-inositol 2-(L-cysteinylamino)-2-deoxy-alpha-D-glucopyranoside</name>
        <dbReference type="ChEBI" id="CHEBI:58887"/>
    </ligand>
</feature>
<protein>
    <recommendedName>
        <fullName evidence="4">Mycothiol acetyltransferase</fullName>
        <shortName evidence="4">MSH acetyltransferase</shortName>
        <ecNumber evidence="4">2.3.1.189</ecNumber>
    </recommendedName>
    <alternativeName>
        <fullName evidence="4">Mycothiol synthase</fullName>
    </alternativeName>
</protein>
<keyword evidence="7" id="KW-1185">Reference proteome</keyword>
<comment type="similarity">
    <text evidence="4">Belongs to the acetyltransferase family. MshD subfamily.</text>
</comment>
<dbReference type="PROSITE" id="PS51186">
    <property type="entry name" value="GNAT"/>
    <property type="match status" value="2"/>
</dbReference>
<dbReference type="RefSeq" id="WP_183648354.1">
    <property type="nucleotide sequence ID" value="NZ_JACHWU010000001.1"/>
</dbReference>
<evidence type="ECO:0000256" key="4">
    <source>
        <dbReference type="HAMAP-Rule" id="MF_01698"/>
    </source>
</evidence>
<dbReference type="AlphaFoldDB" id="A0A839RWD8"/>
<accession>A0A839RWD8</accession>
<dbReference type="InterPro" id="IPR000182">
    <property type="entry name" value="GNAT_dom"/>
</dbReference>
<evidence type="ECO:0000256" key="3">
    <source>
        <dbReference type="ARBA" id="ARBA00023315"/>
    </source>
</evidence>
<feature type="domain" description="N-acetyltransferase" evidence="5">
    <location>
        <begin position="1"/>
        <end position="155"/>
    </location>
</feature>
<dbReference type="Pfam" id="PF00583">
    <property type="entry name" value="Acetyltransf_1"/>
    <property type="match status" value="1"/>
</dbReference>
<reference evidence="6 7" key="1">
    <citation type="submission" date="2020-08" db="EMBL/GenBank/DDBJ databases">
        <title>Genomic Encyclopedia of Type Strains, Phase III (KMG-III): the genomes of soil and plant-associated and newly described type strains.</title>
        <authorList>
            <person name="Whitman W."/>
        </authorList>
    </citation>
    <scope>NUCLEOTIDE SEQUENCE [LARGE SCALE GENOMIC DNA]</scope>
    <source>
        <strain evidence="6 7">CECT 8577</strain>
    </source>
</reference>
<sequence>MVELQWAENLDDERTAAVRALLTAARGVDGKPEVDPDGPLPGEFSGGRYLLATTGDDLVGVVHVDASGDAFGRRVAELVVHPDHRRSGHGAALAEALLEEYPSNLRVWAHGDWPGAARLAQHHGLLRSRELLVMHVETADADWPEPDLPEGVTLRTFTPGSDEQAVVDVNARAFHWHPEQGALTADDLAATEREDWFDPRGFFLAEKAGTVIGFHWTKVHPPNPAKFGGRPAGEVYVVGVDPSAQGGGLGRALTIAGLRHLAERGLSQVILYVEGDNAPAVAVYRRLGFTPYEVDVQYATSDAG</sequence>
<dbReference type="InterPro" id="IPR050832">
    <property type="entry name" value="Bact_Acetyltransf"/>
</dbReference>
<dbReference type="PANTHER" id="PTHR43877">
    <property type="entry name" value="AMINOALKYLPHOSPHONATE N-ACETYLTRANSFERASE-RELATED-RELATED"/>
    <property type="match status" value="1"/>
</dbReference>
<dbReference type="NCBIfam" id="TIGR03448">
    <property type="entry name" value="mycothiol_MshD"/>
    <property type="match status" value="1"/>
</dbReference>
<dbReference type="EC" id="2.3.1.189" evidence="4"/>
<feature type="domain" description="N-acetyltransferase" evidence="5">
    <location>
        <begin position="152"/>
        <end position="304"/>
    </location>
</feature>
<dbReference type="EMBL" id="JACHWU010000001">
    <property type="protein sequence ID" value="MBB3049968.1"/>
    <property type="molecule type" value="Genomic_DNA"/>
</dbReference>
<evidence type="ECO:0000313" key="6">
    <source>
        <dbReference type="EMBL" id="MBB3049968.1"/>
    </source>
</evidence>
<evidence type="ECO:0000259" key="5">
    <source>
        <dbReference type="PROSITE" id="PS51186"/>
    </source>
</evidence>
<evidence type="ECO:0000256" key="2">
    <source>
        <dbReference type="ARBA" id="ARBA00022737"/>
    </source>
</evidence>
<comment type="subunit">
    <text evidence="4">Monomer.</text>
</comment>
<feature type="binding site" evidence="4">
    <location>
        <begin position="245"/>
        <end position="251"/>
    </location>
    <ligand>
        <name>acetyl-CoA</name>
        <dbReference type="ChEBI" id="CHEBI:57288"/>
        <label>2</label>
    </ligand>
</feature>
<dbReference type="CDD" id="cd04301">
    <property type="entry name" value="NAT_SF"/>
    <property type="match status" value="1"/>
</dbReference>
<dbReference type="Pfam" id="PF13508">
    <property type="entry name" value="Acetyltransf_7"/>
    <property type="match status" value="1"/>
</dbReference>
<dbReference type="InterPro" id="IPR017813">
    <property type="entry name" value="Mycothiol_AcTrfase"/>
</dbReference>
<dbReference type="PIRSF" id="PIRSF021524">
    <property type="entry name" value="MSH_acetyltransferase"/>
    <property type="match status" value="1"/>
</dbReference>
<feature type="binding site" evidence="4">
    <location>
        <position position="272"/>
    </location>
    <ligand>
        <name>1D-myo-inositol 2-(L-cysteinylamino)-2-deoxy-alpha-D-glucopyranoside</name>
        <dbReference type="ChEBI" id="CHEBI:58887"/>
    </ligand>
</feature>
<keyword evidence="3 4" id="KW-0012">Acyltransferase</keyword>
<dbReference type="GO" id="GO:0010125">
    <property type="term" value="P:mycothiol biosynthetic process"/>
    <property type="evidence" value="ECO:0007669"/>
    <property type="project" value="UniProtKB-UniRule"/>
</dbReference>
<name>A0A839RWD8_9PSEU</name>
<comment type="function">
    <text evidence="4">Catalyzes the transfer of acetyl from acetyl-CoA to desacetylmycothiol (Cys-GlcN-Ins) to form mycothiol.</text>
</comment>
<dbReference type="InterPro" id="IPR016181">
    <property type="entry name" value="Acyl_CoA_acyltransferase"/>
</dbReference>
<evidence type="ECO:0000313" key="7">
    <source>
        <dbReference type="Proteomes" id="UP000550714"/>
    </source>
</evidence>
<evidence type="ECO:0000256" key="1">
    <source>
        <dbReference type="ARBA" id="ARBA00022679"/>
    </source>
</evidence>
<proteinExistence type="inferred from homology"/>
<feature type="binding site" evidence="4">
    <location>
        <position position="218"/>
    </location>
    <ligand>
        <name>1D-myo-inositol 2-(L-cysteinylamino)-2-deoxy-alpha-D-glucopyranoside</name>
        <dbReference type="ChEBI" id="CHEBI:58887"/>
    </ligand>
</feature>
<feature type="binding site" evidence="4">
    <location>
        <begin position="238"/>
        <end position="240"/>
    </location>
    <ligand>
        <name>acetyl-CoA</name>
        <dbReference type="ChEBI" id="CHEBI:57288"/>
        <label>2</label>
    </ligand>
</feature>
<comment type="catalytic activity">
    <reaction evidence="4">
        <text>1D-myo-inositol 2-(L-cysteinylamino)-2-deoxy-alpha-D-glucopyranoside + acetyl-CoA = mycothiol + CoA + H(+)</text>
        <dbReference type="Rhea" id="RHEA:26172"/>
        <dbReference type="ChEBI" id="CHEBI:15378"/>
        <dbReference type="ChEBI" id="CHEBI:16768"/>
        <dbReference type="ChEBI" id="CHEBI:57287"/>
        <dbReference type="ChEBI" id="CHEBI:57288"/>
        <dbReference type="ChEBI" id="CHEBI:58887"/>
        <dbReference type="EC" id="2.3.1.189"/>
    </reaction>
</comment>
<dbReference type="Proteomes" id="UP000550714">
    <property type="component" value="Unassembled WGS sequence"/>
</dbReference>
<keyword evidence="1 4" id="KW-0808">Transferase</keyword>
<dbReference type="Gene3D" id="3.40.630.30">
    <property type="match status" value="1"/>
</dbReference>
<comment type="caution">
    <text evidence="6">The sequence shown here is derived from an EMBL/GenBank/DDBJ whole genome shotgun (WGS) entry which is preliminary data.</text>
</comment>
<dbReference type="GO" id="GO:0035447">
    <property type="term" value="F:mycothiol synthase activity"/>
    <property type="evidence" value="ECO:0007669"/>
    <property type="project" value="UniProtKB-UniRule"/>
</dbReference>
<gene>
    <name evidence="4" type="primary">mshD</name>
    <name evidence="6" type="ORF">FHS23_000963</name>
</gene>
<comment type="caution">
    <text evidence="4">Lacks conserved residue(s) required for the propagation of feature annotation.</text>
</comment>
<organism evidence="6 7">
    <name type="scientific">Prauserella isguenensis</name>
    <dbReference type="NCBI Taxonomy" id="1470180"/>
    <lineage>
        <taxon>Bacteria</taxon>
        <taxon>Bacillati</taxon>
        <taxon>Actinomycetota</taxon>
        <taxon>Actinomycetes</taxon>
        <taxon>Pseudonocardiales</taxon>
        <taxon>Pseudonocardiaceae</taxon>
        <taxon>Prauserella</taxon>
    </lineage>
</organism>
<dbReference type="HAMAP" id="MF_01698">
    <property type="entry name" value="MshD"/>
    <property type="match status" value="1"/>
</dbReference>
<feature type="binding site" evidence="4">
    <location>
        <begin position="78"/>
        <end position="80"/>
    </location>
    <ligand>
        <name>acetyl-CoA</name>
        <dbReference type="ChEBI" id="CHEBI:57288"/>
        <label>1</label>
    </ligand>
</feature>
<feature type="binding site" evidence="4">
    <location>
        <position position="179"/>
    </location>
    <ligand>
        <name>1D-myo-inositol 2-(L-cysteinylamino)-2-deoxy-alpha-D-glucopyranoside</name>
        <dbReference type="ChEBI" id="CHEBI:58887"/>
    </ligand>
</feature>
<keyword evidence="2 4" id="KW-0677">Repeat</keyword>